<dbReference type="STRING" id="1121325.SAMN04515677_104411"/>
<evidence type="ECO:0000313" key="1">
    <source>
        <dbReference type="EMBL" id="SDL99431.1"/>
    </source>
</evidence>
<dbReference type="Proteomes" id="UP000199068">
    <property type="component" value="Unassembled WGS sequence"/>
</dbReference>
<name>A0A1G9PLP8_9FIRM</name>
<reference evidence="1 2" key="1">
    <citation type="submission" date="2016-10" db="EMBL/GenBank/DDBJ databases">
        <authorList>
            <person name="de Groot N.N."/>
        </authorList>
    </citation>
    <scope>NUCLEOTIDE SEQUENCE [LARGE SCALE GENOMIC DNA]</scope>
    <source>
        <strain evidence="1 2">DSM 797</strain>
    </source>
</reference>
<gene>
    <name evidence="1" type="ORF">SAMN04515677_104411</name>
</gene>
<evidence type="ECO:0000313" key="2">
    <source>
        <dbReference type="Proteomes" id="UP000199068"/>
    </source>
</evidence>
<accession>A0A1G9PLP8</accession>
<dbReference type="RefSeq" id="WP_092725844.1">
    <property type="nucleotide sequence ID" value="NZ_FNGW01000004.1"/>
</dbReference>
<organism evidence="1 2">
    <name type="scientific">Romboutsia lituseburensis DSM 797</name>
    <dbReference type="NCBI Taxonomy" id="1121325"/>
    <lineage>
        <taxon>Bacteria</taxon>
        <taxon>Bacillati</taxon>
        <taxon>Bacillota</taxon>
        <taxon>Clostridia</taxon>
        <taxon>Peptostreptococcales</taxon>
        <taxon>Peptostreptococcaceae</taxon>
        <taxon>Romboutsia</taxon>
    </lineage>
</organism>
<protein>
    <submittedName>
        <fullName evidence="1">Uncharacterized protein</fullName>
    </submittedName>
</protein>
<sequence>MKIKIELYGEMYEQKCNLYYKEQILYSGYVDNLVTSVNGYLELKLNYGTNITTPTIIKRLGNIILWIPTDNIKLNEKYLNVIISIEEMAEIWKMLGYELKDDMYLINYATNKDLKALWVANSGIRLYIENTSEALKIIENNSIGFNDDSKEVHDYINYLIKEDWDELEVNFINKIDLPKDKLVIYIDYLNILTEWIPLVNEEKHYDVINLGSNYIIKFIGQ</sequence>
<dbReference type="AlphaFoldDB" id="A0A1G9PLP8"/>
<proteinExistence type="predicted"/>
<keyword evidence="2" id="KW-1185">Reference proteome</keyword>
<dbReference type="EMBL" id="FNGW01000004">
    <property type="protein sequence ID" value="SDL99431.1"/>
    <property type="molecule type" value="Genomic_DNA"/>
</dbReference>